<evidence type="ECO:0000256" key="4">
    <source>
        <dbReference type="ARBA" id="ARBA00022660"/>
    </source>
</evidence>
<keyword evidence="8" id="KW-0472">Membrane</keyword>
<dbReference type="Proteomes" id="UP001163823">
    <property type="component" value="Chromosome 8"/>
</dbReference>
<proteinExistence type="inferred from homology"/>
<dbReference type="Gene3D" id="1.10.1090.10">
    <property type="entry name" value="Cytochrome b-c1 complex subunit 7"/>
    <property type="match status" value="1"/>
</dbReference>
<dbReference type="Pfam" id="PF02271">
    <property type="entry name" value="UCR_14kD"/>
    <property type="match status" value="1"/>
</dbReference>
<evidence type="ECO:0000256" key="1">
    <source>
        <dbReference type="ARBA" id="ARBA00004443"/>
    </source>
</evidence>
<name>A0AAD7LIE0_QUISA</name>
<keyword evidence="5" id="KW-0999">Mitochondrion inner membrane</keyword>
<dbReference type="PANTHER" id="PTHR12022:SF0">
    <property type="entry name" value="CYTOCHROME B-C1 COMPLEX SUBUNIT 7"/>
    <property type="match status" value="1"/>
</dbReference>
<protein>
    <submittedName>
        <fullName evidence="9">Cytochrome b-c1 complex subunit 7</fullName>
    </submittedName>
</protein>
<dbReference type="EMBL" id="JARAOO010000008">
    <property type="protein sequence ID" value="KAJ7958745.1"/>
    <property type="molecule type" value="Genomic_DNA"/>
</dbReference>
<dbReference type="SUPFAM" id="SSF81524">
    <property type="entry name" value="14 kDa protein of cytochrome bc1 complex (Ubiquinol-cytochrome c reductase)"/>
    <property type="match status" value="1"/>
</dbReference>
<dbReference type="GO" id="GO:0045275">
    <property type="term" value="C:respiratory chain complex III"/>
    <property type="evidence" value="ECO:0007669"/>
    <property type="project" value="InterPro"/>
</dbReference>
<dbReference type="InterPro" id="IPR003197">
    <property type="entry name" value="QCR7"/>
</dbReference>
<dbReference type="GO" id="GO:0005743">
    <property type="term" value="C:mitochondrial inner membrane"/>
    <property type="evidence" value="ECO:0007669"/>
    <property type="project" value="UniProtKB-SubCell"/>
</dbReference>
<dbReference type="PANTHER" id="PTHR12022">
    <property type="entry name" value="UBIQUINOL-CYTOCHROME C REDUCTASE COMPLEX 14 KD PROTEIN"/>
    <property type="match status" value="1"/>
</dbReference>
<comment type="caution">
    <text evidence="9">The sequence shown here is derived from an EMBL/GenBank/DDBJ whole genome shotgun (WGS) entry which is preliminary data.</text>
</comment>
<gene>
    <name evidence="9" type="ORF">O6P43_019419</name>
</gene>
<comment type="subcellular location">
    <subcellularLocation>
        <location evidence="1">Mitochondrion inner membrane</location>
        <topology evidence="1">Peripheral membrane protein</topology>
        <orientation evidence="1">Matrix side</orientation>
    </subcellularLocation>
</comment>
<keyword evidence="10" id="KW-1185">Reference proteome</keyword>
<dbReference type="AlphaFoldDB" id="A0AAD7LIE0"/>
<comment type="similarity">
    <text evidence="2">Belongs to the UQCRB/QCR7 family.</text>
</comment>
<keyword evidence="4" id="KW-0679">Respiratory chain</keyword>
<keyword evidence="7" id="KW-0496">Mitochondrion</keyword>
<evidence type="ECO:0000256" key="6">
    <source>
        <dbReference type="ARBA" id="ARBA00022982"/>
    </source>
</evidence>
<evidence type="ECO:0000313" key="9">
    <source>
        <dbReference type="EMBL" id="KAJ7958745.1"/>
    </source>
</evidence>
<reference evidence="9" key="1">
    <citation type="journal article" date="2023" name="Science">
        <title>Elucidation of the pathway for biosynthesis of saponin adjuvants from the soapbark tree.</title>
        <authorList>
            <person name="Reed J."/>
            <person name="Orme A."/>
            <person name="El-Demerdash A."/>
            <person name="Owen C."/>
            <person name="Martin L.B.B."/>
            <person name="Misra R.C."/>
            <person name="Kikuchi S."/>
            <person name="Rejzek M."/>
            <person name="Martin A.C."/>
            <person name="Harkess A."/>
            <person name="Leebens-Mack J."/>
            <person name="Louveau T."/>
            <person name="Stephenson M.J."/>
            <person name="Osbourn A."/>
        </authorList>
    </citation>
    <scope>NUCLEOTIDE SEQUENCE</scope>
    <source>
        <strain evidence="9">S10</strain>
    </source>
</reference>
<evidence type="ECO:0000256" key="8">
    <source>
        <dbReference type="ARBA" id="ARBA00023136"/>
    </source>
</evidence>
<keyword evidence="3" id="KW-0813">Transport</keyword>
<evidence type="ECO:0000256" key="3">
    <source>
        <dbReference type="ARBA" id="ARBA00022448"/>
    </source>
</evidence>
<evidence type="ECO:0000256" key="7">
    <source>
        <dbReference type="ARBA" id="ARBA00023128"/>
    </source>
</evidence>
<dbReference type="InterPro" id="IPR036544">
    <property type="entry name" value="QCR7_sf"/>
</dbReference>
<keyword evidence="6" id="KW-0249">Electron transport</keyword>
<dbReference type="GO" id="GO:0006122">
    <property type="term" value="P:mitochondrial electron transport, ubiquinol to cytochrome c"/>
    <property type="evidence" value="ECO:0007669"/>
    <property type="project" value="InterPro"/>
</dbReference>
<evidence type="ECO:0000256" key="2">
    <source>
        <dbReference type="ARBA" id="ARBA00008554"/>
    </source>
</evidence>
<organism evidence="9 10">
    <name type="scientific">Quillaja saponaria</name>
    <name type="common">Soap bark tree</name>
    <dbReference type="NCBI Taxonomy" id="32244"/>
    <lineage>
        <taxon>Eukaryota</taxon>
        <taxon>Viridiplantae</taxon>
        <taxon>Streptophyta</taxon>
        <taxon>Embryophyta</taxon>
        <taxon>Tracheophyta</taxon>
        <taxon>Spermatophyta</taxon>
        <taxon>Magnoliopsida</taxon>
        <taxon>eudicotyledons</taxon>
        <taxon>Gunneridae</taxon>
        <taxon>Pentapetalae</taxon>
        <taxon>rosids</taxon>
        <taxon>fabids</taxon>
        <taxon>Fabales</taxon>
        <taxon>Quillajaceae</taxon>
        <taxon>Quillaja</taxon>
    </lineage>
</organism>
<dbReference type="KEGG" id="qsa:O6P43_019419"/>
<sequence>MTPLLQSFLYPKKYWLAAQHMKSLSKRLRKYDLDVKEALNRLPKEIVDARNQSLKRAMNLSIKHEYLPEDIQAMQTPSEATFKICWPL</sequence>
<evidence type="ECO:0000313" key="10">
    <source>
        <dbReference type="Proteomes" id="UP001163823"/>
    </source>
</evidence>
<evidence type="ECO:0000256" key="5">
    <source>
        <dbReference type="ARBA" id="ARBA00022792"/>
    </source>
</evidence>
<accession>A0AAD7LIE0</accession>